<dbReference type="Pfam" id="PF10057">
    <property type="entry name" value="MpsC"/>
    <property type="match status" value="2"/>
</dbReference>
<evidence type="ECO:0000313" key="2">
    <source>
        <dbReference type="EMBL" id="MDQ0430305.1"/>
    </source>
</evidence>
<evidence type="ECO:0000313" key="3">
    <source>
        <dbReference type="Proteomes" id="UP001241988"/>
    </source>
</evidence>
<comment type="caution">
    <text evidence="2">The sequence shown here is derived from an EMBL/GenBank/DDBJ whole genome shotgun (WGS) entry which is preliminary data.</text>
</comment>
<dbReference type="InterPro" id="IPR018745">
    <property type="entry name" value="MpsC"/>
</dbReference>
<feature type="domain" description="Na+-translocating membrane potential-generating system MpsC" evidence="1">
    <location>
        <begin position="8"/>
        <end position="111"/>
    </location>
</feature>
<dbReference type="Proteomes" id="UP001241988">
    <property type="component" value="Unassembled WGS sequence"/>
</dbReference>
<dbReference type="EMBL" id="JAUSWB010000008">
    <property type="protein sequence ID" value="MDQ0430305.1"/>
    <property type="molecule type" value="Genomic_DNA"/>
</dbReference>
<reference evidence="2 3" key="1">
    <citation type="submission" date="2023-07" db="EMBL/GenBank/DDBJ databases">
        <title>Genomic Encyclopedia of Type Strains, Phase IV (KMG-IV): sequencing the most valuable type-strain genomes for metagenomic binning, comparative biology and taxonomic classification.</title>
        <authorList>
            <person name="Goeker M."/>
        </authorList>
    </citation>
    <scope>NUCLEOTIDE SEQUENCE [LARGE SCALE GENOMIC DNA]</scope>
    <source>
        <strain evidence="2 3">DSM 16419</strain>
    </source>
</reference>
<gene>
    <name evidence="2" type="ORF">QOZ98_003143</name>
</gene>
<evidence type="ECO:0000259" key="1">
    <source>
        <dbReference type="Pfam" id="PF10057"/>
    </source>
</evidence>
<protein>
    <submittedName>
        <fullName evidence="2">Uncharacterized protein YbcI</fullName>
    </submittedName>
</protein>
<feature type="domain" description="Na+-translocating membrane potential-generating system MpsC" evidence="1">
    <location>
        <begin position="121"/>
        <end position="226"/>
    </location>
</feature>
<accession>A0ABU0GY63</accession>
<sequence>MTKEKTPQAEIGGYVSGIFRKHFGKGPTSVYVTINRSFVTIHFRGLLAPTERLLVKQNELKRVLENRDLMMVDLKQEIIQGMKDVAALEVKELYADWDLLKETGMIVGVMEEDREVGKWTDDKMEQKFKKEMEEASRKAEKVPGRVETYWLSDRVLLVRRSEILVQIEKELIKNGYEEELKLCKRPLEHRMLGEVQLEAVLNRRISETFLDWNFEADIGYIVFFLEPKGT</sequence>
<keyword evidence="3" id="KW-1185">Reference proteome</keyword>
<name>A0ABU0GY63_9BACL</name>
<organism evidence="2 3">
    <name type="scientific">Planomicrobium stackebrandtii</name>
    <dbReference type="NCBI Taxonomy" id="253160"/>
    <lineage>
        <taxon>Bacteria</taxon>
        <taxon>Bacillati</taxon>
        <taxon>Bacillota</taxon>
        <taxon>Bacilli</taxon>
        <taxon>Bacillales</taxon>
        <taxon>Caryophanaceae</taxon>
        <taxon>Planomicrobium</taxon>
    </lineage>
</organism>
<proteinExistence type="predicted"/>
<dbReference type="RefSeq" id="WP_308788276.1">
    <property type="nucleotide sequence ID" value="NZ_JAUSWB010000008.1"/>
</dbReference>